<reference evidence="3" key="1">
    <citation type="submission" date="2016-10" db="EMBL/GenBank/DDBJ databases">
        <authorList>
            <person name="Varghese N."/>
            <person name="Submissions S."/>
        </authorList>
    </citation>
    <scope>NUCLEOTIDE SEQUENCE [LARGE SCALE GENOMIC DNA]</scope>
    <source>
        <strain evidence="3">CGMCC 4.3504</strain>
    </source>
</reference>
<feature type="compositionally biased region" description="Basic and acidic residues" evidence="1">
    <location>
        <begin position="156"/>
        <end position="171"/>
    </location>
</feature>
<feature type="compositionally biased region" description="Low complexity" evidence="1">
    <location>
        <begin position="249"/>
        <end position="259"/>
    </location>
</feature>
<feature type="region of interest" description="Disordered" evidence="1">
    <location>
        <begin position="117"/>
        <end position="259"/>
    </location>
</feature>
<gene>
    <name evidence="2" type="ORF">SAMN05216505_11253</name>
</gene>
<name>A0A1G6XSF4_9ACTN</name>
<accession>A0A1G6XSF4</accession>
<proteinExistence type="predicted"/>
<evidence type="ECO:0000313" key="2">
    <source>
        <dbReference type="EMBL" id="SDD81098.1"/>
    </source>
</evidence>
<evidence type="ECO:0000256" key="1">
    <source>
        <dbReference type="SAM" id="MobiDB-lite"/>
    </source>
</evidence>
<dbReference type="STRING" id="67344.SAMN05216505_11253"/>
<organism evidence="2 3">
    <name type="scientific">Streptomyces prasinopilosus</name>
    <dbReference type="NCBI Taxonomy" id="67344"/>
    <lineage>
        <taxon>Bacteria</taxon>
        <taxon>Bacillati</taxon>
        <taxon>Actinomycetota</taxon>
        <taxon>Actinomycetes</taxon>
        <taxon>Kitasatosporales</taxon>
        <taxon>Streptomycetaceae</taxon>
        <taxon>Streptomyces</taxon>
    </lineage>
</organism>
<evidence type="ECO:0000313" key="3">
    <source>
        <dbReference type="Proteomes" id="UP000182100"/>
    </source>
</evidence>
<dbReference type="AlphaFoldDB" id="A0A1G6XSF4"/>
<dbReference type="EMBL" id="FMZK01000012">
    <property type="protein sequence ID" value="SDD81098.1"/>
    <property type="molecule type" value="Genomic_DNA"/>
</dbReference>
<keyword evidence="3" id="KW-1185">Reference proteome</keyword>
<sequence length="259" mass="28097">MPRPGGRSQVHRGRHTAFMLMLLAVLGLVLSVGSAARAAEHSLRRTRRQTRYGRYAPWIHPRSRIAAPLNWVADGRALAPRFSRLRADARLLRASGPRALGSAVAWAGDPAGDLSGHPPRFLHGSFRPGRLRGGRCRHRRRRTVRLPGTARQVAPGERRARSDLKRNEARRARPPRSRSRTGDRRPVPGGILAGRDALVVPGAGPSATGRRHRPGRTARSAGGPRARGNACRASRAAVTDRPVARRPRGSSSRSGAGAR</sequence>
<feature type="compositionally biased region" description="Basic residues" evidence="1">
    <location>
        <begin position="129"/>
        <end position="144"/>
    </location>
</feature>
<protein>
    <submittedName>
        <fullName evidence="2">Uncharacterized protein</fullName>
    </submittedName>
</protein>
<dbReference type="Proteomes" id="UP000182100">
    <property type="component" value="Unassembled WGS sequence"/>
</dbReference>